<keyword evidence="10" id="KW-1015">Disulfide bond</keyword>
<dbReference type="SUPFAM" id="SSF57662">
    <property type="entry name" value="Ferredoxin thioredoxin reductase (FTR), catalytic beta chain"/>
    <property type="match status" value="1"/>
</dbReference>
<evidence type="ECO:0000256" key="10">
    <source>
        <dbReference type="ARBA" id="ARBA00023157"/>
    </source>
</evidence>
<evidence type="ECO:0000256" key="7">
    <source>
        <dbReference type="ARBA" id="ARBA00023002"/>
    </source>
</evidence>
<keyword evidence="8" id="KW-0408">Iron</keyword>
<dbReference type="PANTHER" id="PTHR35113:SF1">
    <property type="entry name" value="FERREDOXIN-THIOREDOXIN REDUCTASE CATALYTIC CHAIN, CHLOROPLASTIC"/>
    <property type="match status" value="1"/>
</dbReference>
<evidence type="ECO:0000313" key="14">
    <source>
        <dbReference type="EMBL" id="EHQ34854.1"/>
    </source>
</evidence>
<dbReference type="OrthoDB" id="45654at2157"/>
<comment type="catalytic activity">
    <reaction evidence="13">
        <text>[thioredoxin]-disulfide + 2 reduced [2Fe-2S]-[ferredoxin] + 2 H(+) = [thioredoxin]-dithiol + 2 oxidized [2Fe-2S]-[ferredoxin]</text>
        <dbReference type="Rhea" id="RHEA:42336"/>
        <dbReference type="Rhea" id="RHEA-COMP:10000"/>
        <dbReference type="Rhea" id="RHEA-COMP:10001"/>
        <dbReference type="Rhea" id="RHEA-COMP:10698"/>
        <dbReference type="Rhea" id="RHEA-COMP:10700"/>
        <dbReference type="ChEBI" id="CHEBI:15378"/>
        <dbReference type="ChEBI" id="CHEBI:29950"/>
        <dbReference type="ChEBI" id="CHEBI:33737"/>
        <dbReference type="ChEBI" id="CHEBI:33738"/>
        <dbReference type="ChEBI" id="CHEBI:50058"/>
        <dbReference type="EC" id="1.8.7.2"/>
    </reaction>
</comment>
<dbReference type="InterPro" id="IPR036644">
    <property type="entry name" value="FTR_bsu_sf"/>
</dbReference>
<evidence type="ECO:0000256" key="13">
    <source>
        <dbReference type="ARBA" id="ARBA00048150"/>
    </source>
</evidence>
<dbReference type="Gene3D" id="3.90.460.10">
    <property type="entry name" value="Ferredoxin thioredoxin reductase catalytic beta subunit"/>
    <property type="match status" value="1"/>
</dbReference>
<keyword evidence="7" id="KW-0560">Oxidoreductase</keyword>
<proteinExistence type="inferred from homology"/>
<sequence>MTEDEKKTFEEFEEKILGWAERYAEKNGWELNRKDNQASVVVKGLAKNRVMYGARYCPCRIRSGDPKVDRDIICPCRFHRDEIAKDGYCHCMLFKKKEE</sequence>
<organism evidence="14 15">
    <name type="scientific">Methanoplanus limicola DSM 2279</name>
    <dbReference type="NCBI Taxonomy" id="937775"/>
    <lineage>
        <taxon>Archaea</taxon>
        <taxon>Methanobacteriati</taxon>
        <taxon>Methanobacteriota</taxon>
        <taxon>Stenosarchaea group</taxon>
        <taxon>Methanomicrobia</taxon>
        <taxon>Methanomicrobiales</taxon>
        <taxon>Methanomicrobiaceae</taxon>
        <taxon>Methanoplanus</taxon>
    </lineage>
</organism>
<comment type="subunit">
    <text evidence="11">Heterodimer of subunit A (variable subunit) and subunit B (catalytic subunit). Heterodimeric FTR forms a complex with ferredoxin and thioredoxin.</text>
</comment>
<keyword evidence="6" id="KW-0479">Metal-binding</keyword>
<keyword evidence="5" id="KW-0004">4Fe-4S</keyword>
<dbReference type="PANTHER" id="PTHR35113">
    <property type="entry name" value="FERREDOXIN-THIOREDOXIN REDUCTASE CATALYTIC CHAIN, CHLOROPLASTIC"/>
    <property type="match status" value="1"/>
</dbReference>
<evidence type="ECO:0000256" key="2">
    <source>
        <dbReference type="ARBA" id="ARBA00003945"/>
    </source>
</evidence>
<evidence type="ECO:0000256" key="1">
    <source>
        <dbReference type="ARBA" id="ARBA00001966"/>
    </source>
</evidence>
<protein>
    <recommendedName>
        <fullName evidence="4">ferredoxin:thioredoxin reductase</fullName>
        <ecNumber evidence="4">1.8.7.2</ecNumber>
    </recommendedName>
    <alternativeName>
        <fullName evidence="12">Ferredoxin-thioredoxin reductase subunit B</fullName>
    </alternativeName>
</protein>
<evidence type="ECO:0000256" key="8">
    <source>
        <dbReference type="ARBA" id="ARBA00023004"/>
    </source>
</evidence>
<dbReference type="GO" id="GO:0051539">
    <property type="term" value="F:4 iron, 4 sulfur cluster binding"/>
    <property type="evidence" value="ECO:0007669"/>
    <property type="project" value="UniProtKB-KW"/>
</dbReference>
<dbReference type="GO" id="GO:0016730">
    <property type="term" value="F:oxidoreductase activity, acting on iron-sulfur proteins as donors"/>
    <property type="evidence" value="ECO:0007669"/>
    <property type="project" value="InterPro"/>
</dbReference>
<comment type="cofactor">
    <cofactor evidence="1">
        <name>[4Fe-4S] cluster</name>
        <dbReference type="ChEBI" id="CHEBI:49883"/>
    </cofactor>
</comment>
<reference evidence="14 15" key="1">
    <citation type="submission" date="2011-10" db="EMBL/GenBank/DDBJ databases">
        <title>The Improved High-Quality Draft genome of Methanoplanus limicola DSM 2279.</title>
        <authorList>
            <consortium name="US DOE Joint Genome Institute (JGI-PGF)"/>
            <person name="Lucas S."/>
            <person name="Copeland A."/>
            <person name="Lapidus A."/>
            <person name="Glavina del Rio T."/>
            <person name="Dalin E."/>
            <person name="Tice H."/>
            <person name="Bruce D."/>
            <person name="Goodwin L."/>
            <person name="Pitluck S."/>
            <person name="Peters L."/>
            <person name="Mikhailova N."/>
            <person name="Lu M."/>
            <person name="Kyrpides N."/>
            <person name="Mavromatis K."/>
            <person name="Ivanova N."/>
            <person name="Markowitz V."/>
            <person name="Cheng J.-F."/>
            <person name="Hugenholtz P."/>
            <person name="Woyke T."/>
            <person name="Wu D."/>
            <person name="Wirth R."/>
            <person name="Brambilla E.-M."/>
            <person name="Klenk H.-P."/>
            <person name="Eisen J.A."/>
        </authorList>
    </citation>
    <scope>NUCLEOTIDE SEQUENCE [LARGE SCALE GENOMIC DNA]</scope>
    <source>
        <strain evidence="14 15">DSM 2279</strain>
    </source>
</reference>
<dbReference type="EC" id="1.8.7.2" evidence="4"/>
<accession>H1YWD2</accession>
<evidence type="ECO:0000256" key="6">
    <source>
        <dbReference type="ARBA" id="ARBA00022723"/>
    </source>
</evidence>
<evidence type="ECO:0000256" key="9">
    <source>
        <dbReference type="ARBA" id="ARBA00023014"/>
    </source>
</evidence>
<evidence type="ECO:0000256" key="5">
    <source>
        <dbReference type="ARBA" id="ARBA00022485"/>
    </source>
</evidence>
<evidence type="ECO:0000256" key="4">
    <source>
        <dbReference type="ARBA" id="ARBA00012358"/>
    </source>
</evidence>
<evidence type="ECO:0000256" key="11">
    <source>
        <dbReference type="ARBA" id="ARBA00026011"/>
    </source>
</evidence>
<dbReference type="RefSeq" id="WP_004076569.1">
    <property type="nucleotide sequence ID" value="NZ_CM001436.1"/>
</dbReference>
<dbReference type="AlphaFoldDB" id="H1YWD2"/>
<keyword evidence="15" id="KW-1185">Reference proteome</keyword>
<dbReference type="Pfam" id="PF02943">
    <property type="entry name" value="FeThRed_B"/>
    <property type="match status" value="1"/>
</dbReference>
<evidence type="ECO:0000256" key="3">
    <source>
        <dbReference type="ARBA" id="ARBA00007941"/>
    </source>
</evidence>
<gene>
    <name evidence="14" type="ORF">Metlim_0731</name>
</gene>
<dbReference type="InParanoid" id="H1YWD2"/>
<comment type="function">
    <text evidence="2">Catalytic subunit of the ferredoxin-thioredoxin reductase (FTR), which catalyzes the two-electron reduction of thioredoxins by the electrons provided by reduced ferredoxin.</text>
</comment>
<dbReference type="GO" id="GO:0046872">
    <property type="term" value="F:metal ion binding"/>
    <property type="evidence" value="ECO:0007669"/>
    <property type="project" value="UniProtKB-KW"/>
</dbReference>
<comment type="similarity">
    <text evidence="3">Belongs to the ferredoxin thioredoxin reductase beta subunit family.</text>
</comment>
<keyword evidence="9" id="KW-0411">Iron-sulfur</keyword>
<name>H1YWD2_9EURY</name>
<dbReference type="HOGENOM" id="CLU_169701_1_0_2"/>
<dbReference type="Proteomes" id="UP000005741">
    <property type="component" value="Chromosome"/>
</dbReference>
<dbReference type="EMBL" id="CM001436">
    <property type="protein sequence ID" value="EHQ34854.1"/>
    <property type="molecule type" value="Genomic_DNA"/>
</dbReference>
<dbReference type="STRING" id="937775.Metlim_0731"/>
<evidence type="ECO:0000256" key="12">
    <source>
        <dbReference type="ARBA" id="ARBA00030295"/>
    </source>
</evidence>
<evidence type="ECO:0000313" key="15">
    <source>
        <dbReference type="Proteomes" id="UP000005741"/>
    </source>
</evidence>
<dbReference type="InterPro" id="IPR004209">
    <property type="entry name" value="FTR_bsu"/>
</dbReference>